<gene>
    <name evidence="1" type="ORF">LACBIDRAFT_326999</name>
</gene>
<dbReference type="KEGG" id="lbc:LACBIDRAFT_326999"/>
<dbReference type="OrthoDB" id="2606310at2759"/>
<dbReference type="EMBL" id="DS547101">
    <property type="protein sequence ID" value="EDR08509.1"/>
    <property type="molecule type" value="Genomic_DNA"/>
</dbReference>
<dbReference type="GeneID" id="6076307"/>
<dbReference type="Proteomes" id="UP000001194">
    <property type="component" value="Unassembled WGS sequence"/>
</dbReference>
<keyword evidence="2" id="KW-1185">Reference proteome</keyword>
<evidence type="ECO:0000313" key="1">
    <source>
        <dbReference type="EMBL" id="EDR08509.1"/>
    </source>
</evidence>
<reference evidence="1 2" key="1">
    <citation type="journal article" date="2008" name="Nature">
        <title>The genome of Laccaria bicolor provides insights into mycorrhizal symbiosis.</title>
        <authorList>
            <person name="Martin F."/>
            <person name="Aerts A."/>
            <person name="Ahren D."/>
            <person name="Brun A."/>
            <person name="Danchin E.G.J."/>
            <person name="Duchaussoy F."/>
            <person name="Gibon J."/>
            <person name="Kohler A."/>
            <person name="Lindquist E."/>
            <person name="Pereda V."/>
            <person name="Salamov A."/>
            <person name="Shapiro H.J."/>
            <person name="Wuyts J."/>
            <person name="Blaudez D."/>
            <person name="Buee M."/>
            <person name="Brokstein P."/>
            <person name="Canbaeck B."/>
            <person name="Cohen D."/>
            <person name="Courty P.E."/>
            <person name="Coutinho P.M."/>
            <person name="Delaruelle C."/>
            <person name="Detter J.C."/>
            <person name="Deveau A."/>
            <person name="DiFazio S."/>
            <person name="Duplessis S."/>
            <person name="Fraissinet-Tachet L."/>
            <person name="Lucic E."/>
            <person name="Frey-Klett P."/>
            <person name="Fourrey C."/>
            <person name="Feussner I."/>
            <person name="Gay G."/>
            <person name="Grimwood J."/>
            <person name="Hoegger P.J."/>
            <person name="Jain P."/>
            <person name="Kilaru S."/>
            <person name="Labbe J."/>
            <person name="Lin Y.C."/>
            <person name="Legue V."/>
            <person name="Le Tacon F."/>
            <person name="Marmeisse R."/>
            <person name="Melayah D."/>
            <person name="Montanini B."/>
            <person name="Muratet M."/>
            <person name="Nehls U."/>
            <person name="Niculita-Hirzel H."/>
            <person name="Oudot-Le Secq M.P."/>
            <person name="Peter M."/>
            <person name="Quesneville H."/>
            <person name="Rajashekar B."/>
            <person name="Reich M."/>
            <person name="Rouhier N."/>
            <person name="Schmutz J."/>
            <person name="Yin T."/>
            <person name="Chalot M."/>
            <person name="Henrissat B."/>
            <person name="Kuees U."/>
            <person name="Lucas S."/>
            <person name="Van de Peer Y."/>
            <person name="Podila G.K."/>
            <person name="Polle A."/>
            <person name="Pukkila P.J."/>
            <person name="Richardson P.M."/>
            <person name="Rouze P."/>
            <person name="Sanders I.R."/>
            <person name="Stajich J.E."/>
            <person name="Tunlid A."/>
            <person name="Tuskan G."/>
            <person name="Grigoriev I.V."/>
        </authorList>
    </citation>
    <scope>NUCLEOTIDE SEQUENCE [LARGE SCALE GENOMIC DNA]</scope>
    <source>
        <strain evidence="2">S238N-H82 / ATCC MYA-4686</strain>
    </source>
</reference>
<name>B0DAC8_LACBS</name>
<evidence type="ECO:0000313" key="2">
    <source>
        <dbReference type="Proteomes" id="UP000001194"/>
    </source>
</evidence>
<sequence length="329" mass="36779">MNSDLSLVLQQGYGHPRQQCWASQLPLAAQEYHATSLASVSYPVRQVTIPFSLHTVVLHPTSNIHAFINTLRLQDEYSQVSDNAQMSEYCGAYWNLHILTPHLPLRALLLPAPHTSPSAVLRPTLTLRIWSSCPFVALLTLHTTCPRHYASNHFNISLATTLTSSARDLFTFGDDGVPACTTDGDHKLRHPVFWHSTYFQIVQARCNFNHSAPGPRQLTVNPRKLNPIYRKFWEYATRHVGSIWLLMEAAARRPAFGRLLAAATSSVINSMFAPRFNPCSSTMSFCFQLDGSPVSVELSSGRSYVSVACSNRYGSFFLQIQGTQQSHND</sequence>
<protein>
    <submittedName>
        <fullName evidence="1">Predicted protein</fullName>
    </submittedName>
</protein>
<accession>B0DAC8</accession>
<organism evidence="2">
    <name type="scientific">Laccaria bicolor (strain S238N-H82 / ATCC MYA-4686)</name>
    <name type="common">Bicoloured deceiver</name>
    <name type="synonym">Laccaria laccata var. bicolor</name>
    <dbReference type="NCBI Taxonomy" id="486041"/>
    <lineage>
        <taxon>Eukaryota</taxon>
        <taxon>Fungi</taxon>
        <taxon>Dikarya</taxon>
        <taxon>Basidiomycota</taxon>
        <taxon>Agaricomycotina</taxon>
        <taxon>Agaricomycetes</taxon>
        <taxon>Agaricomycetidae</taxon>
        <taxon>Agaricales</taxon>
        <taxon>Agaricineae</taxon>
        <taxon>Hydnangiaceae</taxon>
        <taxon>Laccaria</taxon>
    </lineage>
</organism>
<dbReference type="HOGENOM" id="CLU_844856_0_0_1"/>
<dbReference type="AlphaFoldDB" id="B0DAC8"/>
<dbReference type="RefSeq" id="XP_001880734.1">
    <property type="nucleotide sequence ID" value="XM_001880699.1"/>
</dbReference>
<dbReference type="InParanoid" id="B0DAC8"/>
<proteinExistence type="predicted"/>